<protein>
    <submittedName>
        <fullName evidence="1">Uncharacterized protein</fullName>
    </submittedName>
</protein>
<evidence type="ECO:0000313" key="1">
    <source>
        <dbReference type="EMBL" id="PZA14305.1"/>
    </source>
</evidence>
<sequence>MMVRRGEASAKIQITARKQRTGLSRNTVKRWLAAPEATVPKYRRQALPGANVSRTVASGARSRPICAINRRTLE</sequence>
<dbReference type="Proteomes" id="UP000248259">
    <property type="component" value="Unassembled WGS sequence"/>
</dbReference>
<name>A0A323UNT3_9RHOO</name>
<dbReference type="EMBL" id="QKOE01000040">
    <property type="protein sequence ID" value="PZA14305.1"/>
    <property type="molecule type" value="Genomic_DNA"/>
</dbReference>
<dbReference type="AlphaFoldDB" id="A0A323UNT3"/>
<accession>A0A323UNT3</accession>
<reference evidence="1 2" key="1">
    <citation type="submission" date="2018-06" db="EMBL/GenBank/DDBJ databases">
        <title>Azoarcus communis strain SWub3 genome.</title>
        <authorList>
            <person name="Zorraquino Salvo V."/>
            <person name="Toubiana D."/>
            <person name="Blumwald E."/>
        </authorList>
    </citation>
    <scope>NUCLEOTIDE SEQUENCE [LARGE SCALE GENOMIC DNA]</scope>
    <source>
        <strain evidence="1 2">SWub3</strain>
    </source>
</reference>
<gene>
    <name evidence="1" type="ORF">DNK49_22485</name>
</gene>
<proteinExistence type="predicted"/>
<comment type="caution">
    <text evidence="1">The sequence shown here is derived from an EMBL/GenBank/DDBJ whole genome shotgun (WGS) entry which is preliminary data.</text>
</comment>
<organism evidence="1 2">
    <name type="scientific">Parazoarcus communis SWub3 = DSM 12120</name>
    <dbReference type="NCBI Taxonomy" id="1121029"/>
    <lineage>
        <taxon>Bacteria</taxon>
        <taxon>Pseudomonadati</taxon>
        <taxon>Pseudomonadota</taxon>
        <taxon>Betaproteobacteria</taxon>
        <taxon>Rhodocyclales</taxon>
        <taxon>Zoogloeaceae</taxon>
        <taxon>Parazoarcus</taxon>
    </lineage>
</organism>
<evidence type="ECO:0000313" key="2">
    <source>
        <dbReference type="Proteomes" id="UP000248259"/>
    </source>
</evidence>
<dbReference type="OrthoDB" id="3542865at2"/>
<keyword evidence="2" id="KW-1185">Reference proteome</keyword>